<organism evidence="1">
    <name type="scientific">Arundo donax</name>
    <name type="common">Giant reed</name>
    <name type="synonym">Donax arundinaceus</name>
    <dbReference type="NCBI Taxonomy" id="35708"/>
    <lineage>
        <taxon>Eukaryota</taxon>
        <taxon>Viridiplantae</taxon>
        <taxon>Streptophyta</taxon>
        <taxon>Embryophyta</taxon>
        <taxon>Tracheophyta</taxon>
        <taxon>Spermatophyta</taxon>
        <taxon>Magnoliopsida</taxon>
        <taxon>Liliopsida</taxon>
        <taxon>Poales</taxon>
        <taxon>Poaceae</taxon>
        <taxon>PACMAD clade</taxon>
        <taxon>Arundinoideae</taxon>
        <taxon>Arundineae</taxon>
        <taxon>Arundo</taxon>
    </lineage>
</organism>
<reference evidence="1" key="1">
    <citation type="submission" date="2014-09" db="EMBL/GenBank/DDBJ databases">
        <authorList>
            <person name="Magalhaes I.L.F."/>
            <person name="Oliveira U."/>
            <person name="Santos F.R."/>
            <person name="Vidigal T.H.D.A."/>
            <person name="Brescovit A.D."/>
            <person name="Santos A.J."/>
        </authorList>
    </citation>
    <scope>NUCLEOTIDE SEQUENCE</scope>
    <source>
        <tissue evidence="1">Shoot tissue taken approximately 20 cm above the soil surface</tissue>
    </source>
</reference>
<sequence length="44" mass="5249">MSVNLYHISRSAQPKSRLFTFRNIAVMSWDMLMQQNLAKYKLVM</sequence>
<name>A0A0A8ZIX3_ARUDO</name>
<dbReference type="EMBL" id="GBRH01260302">
    <property type="protein sequence ID" value="JAD37593.1"/>
    <property type="molecule type" value="Transcribed_RNA"/>
</dbReference>
<reference evidence="1" key="2">
    <citation type="journal article" date="2015" name="Data Brief">
        <title>Shoot transcriptome of the giant reed, Arundo donax.</title>
        <authorList>
            <person name="Barrero R.A."/>
            <person name="Guerrero F.D."/>
            <person name="Moolhuijzen P."/>
            <person name="Goolsby J.A."/>
            <person name="Tidwell J."/>
            <person name="Bellgard S.E."/>
            <person name="Bellgard M.I."/>
        </authorList>
    </citation>
    <scope>NUCLEOTIDE SEQUENCE</scope>
    <source>
        <tissue evidence="1">Shoot tissue taken approximately 20 cm above the soil surface</tissue>
    </source>
</reference>
<evidence type="ECO:0000313" key="1">
    <source>
        <dbReference type="EMBL" id="JAD37593.1"/>
    </source>
</evidence>
<proteinExistence type="predicted"/>
<accession>A0A0A8ZIX3</accession>
<protein>
    <submittedName>
        <fullName evidence="1">Uncharacterized protein</fullName>
    </submittedName>
</protein>
<dbReference type="AlphaFoldDB" id="A0A0A8ZIX3"/>